<evidence type="ECO:0000256" key="2">
    <source>
        <dbReference type="ARBA" id="ARBA00022475"/>
    </source>
</evidence>
<dbReference type="GO" id="GO:0005886">
    <property type="term" value="C:plasma membrane"/>
    <property type="evidence" value="ECO:0007669"/>
    <property type="project" value="UniProtKB-SubCell"/>
</dbReference>
<evidence type="ECO:0000256" key="3">
    <source>
        <dbReference type="ARBA" id="ARBA00022692"/>
    </source>
</evidence>
<evidence type="ECO:0000259" key="7">
    <source>
        <dbReference type="Pfam" id="PF02687"/>
    </source>
</evidence>
<evidence type="ECO:0000313" key="8">
    <source>
        <dbReference type="EMBL" id="MDH2331528.1"/>
    </source>
</evidence>
<organism evidence="8 9">
    <name type="scientific">Paenibacillus polymyxa</name>
    <name type="common">Bacillus polymyxa</name>
    <dbReference type="NCBI Taxonomy" id="1406"/>
    <lineage>
        <taxon>Bacteria</taxon>
        <taxon>Bacillati</taxon>
        <taxon>Bacillota</taxon>
        <taxon>Bacilli</taxon>
        <taxon>Bacillales</taxon>
        <taxon>Paenibacillaceae</taxon>
        <taxon>Paenibacillus</taxon>
    </lineage>
</organism>
<comment type="caution">
    <text evidence="8">The sequence shown here is derived from an EMBL/GenBank/DDBJ whole genome shotgun (WGS) entry which is preliminary data.</text>
</comment>
<dbReference type="RefSeq" id="WP_226887817.1">
    <property type="nucleotide sequence ID" value="NZ_CP011420.1"/>
</dbReference>
<dbReference type="InterPro" id="IPR003838">
    <property type="entry name" value="ABC3_permease_C"/>
</dbReference>
<keyword evidence="4 6" id="KW-1133">Transmembrane helix</keyword>
<proteinExistence type="predicted"/>
<evidence type="ECO:0000256" key="5">
    <source>
        <dbReference type="ARBA" id="ARBA00023136"/>
    </source>
</evidence>
<keyword evidence="3 6" id="KW-0812">Transmembrane</keyword>
<reference evidence="8" key="1">
    <citation type="submission" date="2023-04" db="EMBL/GenBank/DDBJ databases">
        <title>Uncovering the Secrets of Slow-Growing Bacteria in Tropical Savanna Soil through Cultivation and Genomic Analysis.</title>
        <authorList>
            <person name="Goncalves O.S."/>
            <person name="Santana M.F."/>
        </authorList>
    </citation>
    <scope>NUCLEOTIDE SEQUENCE</scope>
    <source>
        <strain evidence="8">ANTI</strain>
    </source>
</reference>
<feature type="domain" description="ABC3 transporter permease C-terminal" evidence="7">
    <location>
        <begin position="2"/>
        <end position="67"/>
    </location>
</feature>
<evidence type="ECO:0000256" key="1">
    <source>
        <dbReference type="ARBA" id="ARBA00004651"/>
    </source>
</evidence>
<keyword evidence="2" id="KW-1003">Cell membrane</keyword>
<evidence type="ECO:0000256" key="4">
    <source>
        <dbReference type="ARBA" id="ARBA00022989"/>
    </source>
</evidence>
<sequence>MRTKEFAVLKALGMTQRNVKKMILLEGVFYGLYAAVYGSILGTVLSYGIHRLFKGAVDVGWTILGAALFLLVQVP</sequence>
<gene>
    <name evidence="8" type="ORF">QDS18_11645</name>
</gene>
<comment type="subcellular location">
    <subcellularLocation>
        <location evidence="1">Cell membrane</location>
        <topology evidence="1">Multi-pass membrane protein</topology>
    </subcellularLocation>
</comment>
<evidence type="ECO:0000256" key="6">
    <source>
        <dbReference type="SAM" id="Phobius"/>
    </source>
</evidence>
<feature type="transmembrane region" description="Helical" evidence="6">
    <location>
        <begin position="55"/>
        <end position="74"/>
    </location>
</feature>
<name>A0AAP3ZYG0_PAEPO</name>
<dbReference type="EMBL" id="JARVWT010000004">
    <property type="protein sequence ID" value="MDH2331528.1"/>
    <property type="molecule type" value="Genomic_DNA"/>
</dbReference>
<evidence type="ECO:0000313" key="9">
    <source>
        <dbReference type="Proteomes" id="UP001229409"/>
    </source>
</evidence>
<dbReference type="AlphaFoldDB" id="A0AAP3ZYG0"/>
<protein>
    <submittedName>
        <fullName evidence="8">FtsX-like permease family protein</fullName>
    </submittedName>
</protein>
<dbReference type="Pfam" id="PF02687">
    <property type="entry name" value="FtsX"/>
    <property type="match status" value="1"/>
</dbReference>
<dbReference type="Proteomes" id="UP001229409">
    <property type="component" value="Unassembled WGS sequence"/>
</dbReference>
<feature type="transmembrane region" description="Helical" evidence="6">
    <location>
        <begin position="27"/>
        <end position="49"/>
    </location>
</feature>
<accession>A0AAP3ZYG0</accession>
<keyword evidence="5 6" id="KW-0472">Membrane</keyword>